<evidence type="ECO:0000256" key="3">
    <source>
        <dbReference type="SAM" id="Coils"/>
    </source>
</evidence>
<name>A0A8S4B9L5_9TELE</name>
<feature type="compositionally biased region" description="Polar residues" evidence="4">
    <location>
        <begin position="275"/>
        <end position="291"/>
    </location>
</feature>
<dbReference type="GO" id="GO:2001235">
    <property type="term" value="P:positive regulation of apoptotic signaling pathway"/>
    <property type="evidence" value="ECO:0007669"/>
    <property type="project" value="TreeGrafter"/>
</dbReference>
<comment type="similarity">
    <text evidence="1">Belongs to the TPD52 family.</text>
</comment>
<organism evidence="5 6">
    <name type="scientific">Menidia menidia</name>
    <name type="common">Atlantic silverside</name>
    <dbReference type="NCBI Taxonomy" id="238744"/>
    <lineage>
        <taxon>Eukaryota</taxon>
        <taxon>Metazoa</taxon>
        <taxon>Chordata</taxon>
        <taxon>Craniata</taxon>
        <taxon>Vertebrata</taxon>
        <taxon>Euteleostomi</taxon>
        <taxon>Actinopterygii</taxon>
        <taxon>Neopterygii</taxon>
        <taxon>Teleostei</taxon>
        <taxon>Neoteleostei</taxon>
        <taxon>Acanthomorphata</taxon>
        <taxon>Ovalentaria</taxon>
        <taxon>Atherinomorphae</taxon>
        <taxon>Atheriniformes</taxon>
        <taxon>Atherinopsidae</taxon>
        <taxon>Menidiinae</taxon>
        <taxon>Menidia</taxon>
    </lineage>
</organism>
<feature type="region of interest" description="Disordered" evidence="4">
    <location>
        <begin position="258"/>
        <end position="297"/>
    </location>
</feature>
<feature type="coiled-coil region" evidence="3">
    <location>
        <begin position="137"/>
        <end position="178"/>
    </location>
</feature>
<evidence type="ECO:0000313" key="5">
    <source>
        <dbReference type="EMBL" id="CAG5928172.1"/>
    </source>
</evidence>
<proteinExistence type="inferred from homology"/>
<dbReference type="EMBL" id="CAJRST010012224">
    <property type="protein sequence ID" value="CAG5928172.1"/>
    <property type="molecule type" value="Genomic_DNA"/>
</dbReference>
<comment type="caution">
    <text evidence="5">The sequence shown here is derived from an EMBL/GenBank/DDBJ whole genome shotgun (WGS) entry which is preliminary data.</text>
</comment>
<evidence type="ECO:0000313" key="6">
    <source>
        <dbReference type="Proteomes" id="UP000677803"/>
    </source>
</evidence>
<dbReference type="GO" id="GO:0005737">
    <property type="term" value="C:cytoplasm"/>
    <property type="evidence" value="ECO:0007669"/>
    <property type="project" value="TreeGrafter"/>
</dbReference>
<evidence type="ECO:0000256" key="1">
    <source>
        <dbReference type="ARBA" id="ARBA00005702"/>
    </source>
</evidence>
<accession>A0A8S4B9L5</accession>
<gene>
    <name evidence="5" type="ORF">MMEN_LOCUS11837</name>
</gene>
<dbReference type="PANTHER" id="PTHR19307">
    <property type="entry name" value="TUMOR PROTEIN D52"/>
    <property type="match status" value="1"/>
</dbReference>
<protein>
    <submittedName>
        <fullName evidence="5">(Atlantic silverside) hypothetical protein</fullName>
    </submittedName>
</protein>
<reference evidence="5" key="1">
    <citation type="submission" date="2021-05" db="EMBL/GenBank/DDBJ databases">
        <authorList>
            <person name="Tigano A."/>
        </authorList>
    </citation>
    <scope>NUCLEOTIDE SEQUENCE</scope>
</reference>
<dbReference type="Proteomes" id="UP000677803">
    <property type="component" value="Unassembled WGS sequence"/>
</dbReference>
<dbReference type="PANTHER" id="PTHR19307:SF8">
    <property type="entry name" value="TUMOR PROTEIN D53"/>
    <property type="match status" value="1"/>
</dbReference>
<keyword evidence="6" id="KW-1185">Reference proteome</keyword>
<dbReference type="AlphaFoldDB" id="A0A8S4B9L5"/>
<sequence length="297" mass="32353">MGENQIPAKLYSSVLSEAVVDWGSLGPGEEWVNSASNEGEQGLKQGAFCPSGEDSIRRISYGEDLAPLVQNGENLTDWGETSPPGQDQWCPTSVSDPDSWVMSTTWDMQLDGTGFLDSEPLREADEDLVSEVNLNNAMMSEEEREEIQQELAKLEEEISTLRQVLASKEKQHAELKQKLGITPLSEFRNNFSRGWQDMQSSTAYKKTSETLSTAGQKTSAAFSSFGSAITRKFGDMRNSPSFKSFEEKVENTVSSIKTKVGGAGTGGSFEEVLSSAANASSQDTPTNNLTDSSERPC</sequence>
<dbReference type="OrthoDB" id="10000687at2759"/>
<dbReference type="InterPro" id="IPR007327">
    <property type="entry name" value="TPD52"/>
</dbReference>
<evidence type="ECO:0000256" key="2">
    <source>
        <dbReference type="ARBA" id="ARBA00023054"/>
    </source>
</evidence>
<evidence type="ECO:0000256" key="4">
    <source>
        <dbReference type="SAM" id="MobiDB-lite"/>
    </source>
</evidence>
<keyword evidence="2 3" id="KW-0175">Coiled coil</keyword>
<dbReference type="Pfam" id="PF04201">
    <property type="entry name" value="TPD52"/>
    <property type="match status" value="1"/>
</dbReference>